<comment type="caution">
    <text evidence="2">The sequence shown here is derived from an EMBL/GenBank/DDBJ whole genome shotgun (WGS) entry which is preliminary data.</text>
</comment>
<reference evidence="2" key="1">
    <citation type="submission" date="2022-07" db="EMBL/GenBank/DDBJ databases">
        <title>Tahibacter sp., a new gammaproteobacterium isolated from the silt sample collected at pig farm.</title>
        <authorList>
            <person name="Chen H."/>
        </authorList>
    </citation>
    <scope>NUCLEOTIDE SEQUENCE</scope>
    <source>
        <strain evidence="2">P2K</strain>
    </source>
</reference>
<evidence type="ECO:0000313" key="2">
    <source>
        <dbReference type="EMBL" id="MCQ4163950.1"/>
    </source>
</evidence>
<name>A0ABT1QP46_9GAMM</name>
<evidence type="ECO:0000256" key="1">
    <source>
        <dbReference type="SAM" id="MobiDB-lite"/>
    </source>
</evidence>
<organism evidence="2 3">
    <name type="scientific">Tahibacter harae</name>
    <dbReference type="NCBI Taxonomy" id="2963937"/>
    <lineage>
        <taxon>Bacteria</taxon>
        <taxon>Pseudomonadati</taxon>
        <taxon>Pseudomonadota</taxon>
        <taxon>Gammaproteobacteria</taxon>
        <taxon>Lysobacterales</taxon>
        <taxon>Rhodanobacteraceae</taxon>
        <taxon>Tahibacter</taxon>
    </lineage>
</organism>
<gene>
    <name evidence="2" type="ORF">NM961_04425</name>
</gene>
<dbReference type="EMBL" id="JANFQO010000003">
    <property type="protein sequence ID" value="MCQ4163950.1"/>
    <property type="molecule type" value="Genomic_DNA"/>
</dbReference>
<sequence>MPISSSTPPPSSNISSRSIPGKMEKSPSWAISAMEMRQSKASPSAGTRAISVVIPPPFFQAMRR</sequence>
<evidence type="ECO:0000313" key="3">
    <source>
        <dbReference type="Proteomes" id="UP001165498"/>
    </source>
</evidence>
<feature type="region of interest" description="Disordered" evidence="1">
    <location>
        <begin position="1"/>
        <end position="29"/>
    </location>
</feature>
<dbReference type="Proteomes" id="UP001165498">
    <property type="component" value="Unassembled WGS sequence"/>
</dbReference>
<protein>
    <submittedName>
        <fullName evidence="2">Uncharacterized protein</fullName>
    </submittedName>
</protein>
<feature type="compositionally biased region" description="Low complexity" evidence="1">
    <location>
        <begin position="1"/>
        <end position="20"/>
    </location>
</feature>
<keyword evidence="3" id="KW-1185">Reference proteome</keyword>
<accession>A0ABT1QP46</accession>
<proteinExistence type="predicted"/>